<keyword evidence="2" id="KW-0808">Transferase</keyword>
<comment type="caution">
    <text evidence="5">The sequence shown here is derived from an EMBL/GenBank/DDBJ whole genome shotgun (WGS) entry which is preliminary data.</text>
</comment>
<accession>A0A940SUQ5</accession>
<dbReference type="Proteomes" id="UP000674938">
    <property type="component" value="Unassembled WGS sequence"/>
</dbReference>
<dbReference type="PANTHER" id="PTHR37418:SF2">
    <property type="entry name" value="3-KETO-5-AMINOHEXANOATE CLEAVAGE ENZYME"/>
    <property type="match status" value="1"/>
</dbReference>
<evidence type="ECO:0000313" key="5">
    <source>
        <dbReference type="EMBL" id="MBP1040286.1"/>
    </source>
</evidence>
<dbReference type="RefSeq" id="WP_209525178.1">
    <property type="nucleotide sequence ID" value="NZ_JAEEGA010000002.1"/>
</dbReference>
<name>A0A940SUQ5_9ENTE</name>
<dbReference type="GO" id="GO:0043720">
    <property type="term" value="F:3-keto-5-aminohexanoate cleavage activity"/>
    <property type="evidence" value="ECO:0007669"/>
    <property type="project" value="InterPro"/>
</dbReference>
<keyword evidence="3" id="KW-0479">Metal-binding</keyword>
<reference evidence="5" key="1">
    <citation type="submission" date="2020-12" db="EMBL/GenBank/DDBJ databases">
        <title>Vagococcus allomyrinae sp. nov. and Enterococcus lavae sp. nov., isolated from the larvae of Allomyrina dichotoma.</title>
        <authorList>
            <person name="Lee S.D."/>
        </authorList>
    </citation>
    <scope>NUCLEOTIDE SEQUENCE</scope>
    <source>
        <strain evidence="5">BWB3-3</strain>
    </source>
</reference>
<evidence type="ECO:0000313" key="6">
    <source>
        <dbReference type="Proteomes" id="UP000674938"/>
    </source>
</evidence>
<evidence type="ECO:0000256" key="3">
    <source>
        <dbReference type="ARBA" id="ARBA00022723"/>
    </source>
</evidence>
<dbReference type="InterPro" id="IPR008567">
    <property type="entry name" value="BKACE"/>
</dbReference>
<protein>
    <submittedName>
        <fullName evidence="5">3-keto-5-aminohexanoate cleavage protein</fullName>
    </submittedName>
</protein>
<gene>
    <name evidence="5" type="ORF">I6N95_04590</name>
</gene>
<evidence type="ECO:0000256" key="1">
    <source>
        <dbReference type="ARBA" id="ARBA00001947"/>
    </source>
</evidence>
<proteinExistence type="predicted"/>
<keyword evidence="6" id="KW-1185">Reference proteome</keyword>
<evidence type="ECO:0000256" key="2">
    <source>
        <dbReference type="ARBA" id="ARBA00022679"/>
    </source>
</evidence>
<dbReference type="EMBL" id="JAEEGA010000002">
    <property type="protein sequence ID" value="MBP1040286.1"/>
    <property type="molecule type" value="Genomic_DNA"/>
</dbReference>
<dbReference type="GO" id="GO:0046872">
    <property type="term" value="F:metal ion binding"/>
    <property type="evidence" value="ECO:0007669"/>
    <property type="project" value="UniProtKB-KW"/>
</dbReference>
<dbReference type="Gene3D" id="3.20.20.70">
    <property type="entry name" value="Aldolase class I"/>
    <property type="match status" value="1"/>
</dbReference>
<dbReference type="InterPro" id="IPR013785">
    <property type="entry name" value="Aldolase_TIM"/>
</dbReference>
<keyword evidence="4" id="KW-0862">Zinc</keyword>
<comment type="cofactor">
    <cofactor evidence="1">
        <name>Zn(2+)</name>
        <dbReference type="ChEBI" id="CHEBI:29105"/>
    </cofactor>
</comment>
<dbReference type="Pfam" id="PF05853">
    <property type="entry name" value="BKACE"/>
    <property type="match status" value="1"/>
</dbReference>
<dbReference type="AlphaFoldDB" id="A0A940SUQ5"/>
<sequence>MRKIIIALAPVQSGKAIDYAMLSEDIVDAIKCGASICHLHSRNINGQLSKDCTDMMACFERVLQEENVIIQASTGGISDMTIVERCQPLNYEIVESCSLNAGSTNLGEAVYVNSFQDIRYVSQMAYEKEIYPEIEVFDIGMIQALEKISEELPFKTPKLYNLVFGHPGGMQATIENLIAFRSFVPKDSLWGVTHYGRTNWDFLTAAIILGATDVRIGFEDSDYLNENMVATKNAELVKKLSDIIFSIGYTVATVTEARQLLKMNTSR</sequence>
<organism evidence="5 6">
    <name type="scientific">Vagococcus allomyrinae</name>
    <dbReference type="NCBI Taxonomy" id="2794353"/>
    <lineage>
        <taxon>Bacteria</taxon>
        <taxon>Bacillati</taxon>
        <taxon>Bacillota</taxon>
        <taxon>Bacilli</taxon>
        <taxon>Lactobacillales</taxon>
        <taxon>Enterococcaceae</taxon>
        <taxon>Vagococcus</taxon>
    </lineage>
</organism>
<dbReference type="PANTHER" id="PTHR37418">
    <property type="entry name" value="3-KETO-5-AMINOHEXANOATE CLEAVAGE ENZYME-RELATED"/>
    <property type="match status" value="1"/>
</dbReference>
<evidence type="ECO:0000256" key="4">
    <source>
        <dbReference type="ARBA" id="ARBA00022833"/>
    </source>
</evidence>